<evidence type="ECO:0000256" key="3">
    <source>
        <dbReference type="ARBA" id="ARBA00011049"/>
    </source>
</evidence>
<dbReference type="InterPro" id="IPR001689">
    <property type="entry name" value="Flag_FliM"/>
</dbReference>
<dbReference type="InterPro" id="IPR001543">
    <property type="entry name" value="FliN-like_C"/>
</dbReference>
<keyword evidence="7" id="KW-0997">Cell inner membrane</keyword>
<accession>A0ABW6ZMH0</accession>
<dbReference type="Gene3D" id="2.30.330.10">
    <property type="entry name" value="SpoA-like"/>
    <property type="match status" value="1"/>
</dbReference>
<keyword evidence="13" id="KW-0282">Flagellum</keyword>
<dbReference type="Pfam" id="PF01052">
    <property type="entry name" value="FliMN_C"/>
    <property type="match status" value="1"/>
</dbReference>
<comment type="subcellular location">
    <subcellularLocation>
        <location evidence="1">Bacterial flagellum basal body</location>
    </subcellularLocation>
    <subcellularLocation>
        <location evidence="2">Cell inner membrane</location>
        <topology evidence="2">Peripheral membrane protein</topology>
    </subcellularLocation>
</comment>
<dbReference type="InterPro" id="IPR036429">
    <property type="entry name" value="SpoA-like_sf"/>
</dbReference>
<evidence type="ECO:0000256" key="9">
    <source>
        <dbReference type="ARBA" id="ARBA00023136"/>
    </source>
</evidence>
<dbReference type="InterPro" id="IPR028976">
    <property type="entry name" value="CheC-like_sf"/>
</dbReference>
<dbReference type="RefSeq" id="WP_394010070.1">
    <property type="nucleotide sequence ID" value="NZ_JBAFUR010000008.1"/>
</dbReference>
<evidence type="ECO:0000256" key="10">
    <source>
        <dbReference type="ARBA" id="ARBA00023143"/>
    </source>
</evidence>
<keyword evidence="8" id="KW-0283">Flagellar rotation</keyword>
<keyword evidence="13" id="KW-0969">Cilium</keyword>
<evidence type="ECO:0000259" key="12">
    <source>
        <dbReference type="Pfam" id="PF01052"/>
    </source>
</evidence>
<keyword evidence="13" id="KW-0966">Cell projection</keyword>
<keyword evidence="14" id="KW-1185">Reference proteome</keyword>
<dbReference type="Proteomes" id="UP001604043">
    <property type="component" value="Unassembled WGS sequence"/>
</dbReference>
<sequence>MNAKSAAKSAAKHHDIRDMLLDAAGLSLDRLPMLHVLFDRMATFCADGLRQVAASQAYYSLSSVESGRIGDVLEAYEGMAIAGIFNAPSWDSQLIVGFDRDFIFTMIEVLFGADGSEPPVEDERSFSNIEGRVAQLLFEQMTKALKSAFALVSDTSFQFERQETRMDFAVIGRRNNLAVTAKFLLQALNRGGEMFVTIPQSALTPLRRALASTSQAETGGRDPKWAQKIRDEVNRTEVELRAVLDEHEVTLGDIAALKVGQILKLDATPASRVKLESAAQPLFWCHLGQSDGGYVVRLDEQINQHQDFIDDILPR</sequence>
<evidence type="ECO:0000256" key="5">
    <source>
        <dbReference type="ARBA" id="ARBA00022475"/>
    </source>
</evidence>
<proteinExistence type="inferred from homology"/>
<comment type="caution">
    <text evidence="13">The sequence shown here is derived from an EMBL/GenBank/DDBJ whole genome shotgun (WGS) entry which is preliminary data.</text>
</comment>
<reference evidence="13 14" key="1">
    <citation type="submission" date="2024-02" db="EMBL/GenBank/DDBJ databases">
        <title>Expansion and revision of Xanthobacter and proposal of Roseixanthobacter gen. nov.</title>
        <authorList>
            <person name="Soltysiak M.P.M."/>
            <person name="Jalihal A."/>
            <person name="Ory A."/>
            <person name="Chrisophersen C."/>
            <person name="Lee A.D."/>
            <person name="Boulton J."/>
            <person name="Springer M."/>
        </authorList>
    </citation>
    <scope>NUCLEOTIDE SEQUENCE [LARGE SCALE GENOMIC DNA]</scope>
    <source>
        <strain evidence="13 14">CB5</strain>
    </source>
</reference>
<evidence type="ECO:0000256" key="6">
    <source>
        <dbReference type="ARBA" id="ARBA00022500"/>
    </source>
</evidence>
<dbReference type="PANTHER" id="PTHR30034:SF3">
    <property type="entry name" value="FLAGELLAR MOTOR SWITCH PROTEIN FLIM"/>
    <property type="match status" value="1"/>
</dbReference>
<dbReference type="EMBL" id="JBAFUR010000008">
    <property type="protein sequence ID" value="MFG1255041.1"/>
    <property type="molecule type" value="Genomic_DNA"/>
</dbReference>
<dbReference type="PANTHER" id="PTHR30034">
    <property type="entry name" value="FLAGELLAR MOTOR SWITCH PROTEIN FLIM"/>
    <property type="match status" value="1"/>
</dbReference>
<keyword evidence="6" id="KW-0145">Chemotaxis</keyword>
<evidence type="ECO:0000313" key="14">
    <source>
        <dbReference type="Proteomes" id="UP001604043"/>
    </source>
</evidence>
<dbReference type="Gene3D" id="3.40.1550.10">
    <property type="entry name" value="CheC-like"/>
    <property type="match status" value="1"/>
</dbReference>
<comment type="similarity">
    <text evidence="3">Belongs to the FliM family.</text>
</comment>
<organism evidence="13 14">
    <name type="scientific">Xanthobacter aminoxidans</name>
    <dbReference type="NCBI Taxonomy" id="186280"/>
    <lineage>
        <taxon>Bacteria</taxon>
        <taxon>Pseudomonadati</taxon>
        <taxon>Pseudomonadota</taxon>
        <taxon>Alphaproteobacteria</taxon>
        <taxon>Hyphomicrobiales</taxon>
        <taxon>Xanthobacteraceae</taxon>
        <taxon>Xanthobacter</taxon>
    </lineage>
</organism>
<name>A0ABW6ZMH0_9HYPH</name>
<keyword evidence="9" id="KW-0472">Membrane</keyword>
<evidence type="ECO:0000313" key="13">
    <source>
        <dbReference type="EMBL" id="MFG1255041.1"/>
    </source>
</evidence>
<evidence type="ECO:0000256" key="2">
    <source>
        <dbReference type="ARBA" id="ARBA00004417"/>
    </source>
</evidence>
<evidence type="ECO:0000256" key="8">
    <source>
        <dbReference type="ARBA" id="ARBA00022779"/>
    </source>
</evidence>
<keyword evidence="5" id="KW-1003">Cell membrane</keyword>
<gene>
    <name evidence="13" type="ORF">V5F30_22725</name>
</gene>
<comment type="function">
    <text evidence="11">FliM is one of three proteins (FliG, FliN, FliM) that forms the rotor-mounted switch complex (C ring), located at the base of the basal body. This complex interacts with the CheY and CheZ chemotaxis proteins, in addition to contacting components of the motor that determine the direction of flagellar rotation.</text>
</comment>
<dbReference type="CDD" id="cd17908">
    <property type="entry name" value="FliM"/>
    <property type="match status" value="1"/>
</dbReference>
<dbReference type="Pfam" id="PF02154">
    <property type="entry name" value="FliM"/>
    <property type="match status" value="1"/>
</dbReference>
<evidence type="ECO:0000256" key="4">
    <source>
        <dbReference type="ARBA" id="ARBA00021898"/>
    </source>
</evidence>
<keyword evidence="10" id="KW-0975">Bacterial flagellum</keyword>
<dbReference type="SUPFAM" id="SSF103039">
    <property type="entry name" value="CheC-like"/>
    <property type="match status" value="1"/>
</dbReference>
<evidence type="ECO:0000256" key="11">
    <source>
        <dbReference type="ARBA" id="ARBA00025044"/>
    </source>
</evidence>
<protein>
    <recommendedName>
        <fullName evidence="4">Flagellar motor switch protein FliM</fullName>
    </recommendedName>
</protein>
<evidence type="ECO:0000256" key="1">
    <source>
        <dbReference type="ARBA" id="ARBA00004117"/>
    </source>
</evidence>
<feature type="domain" description="Flagellar motor switch protein FliN-like C-terminal" evidence="12">
    <location>
        <begin position="232"/>
        <end position="302"/>
    </location>
</feature>
<dbReference type="SUPFAM" id="SSF101801">
    <property type="entry name" value="Surface presentation of antigens (SPOA)"/>
    <property type="match status" value="1"/>
</dbReference>
<evidence type="ECO:0000256" key="7">
    <source>
        <dbReference type="ARBA" id="ARBA00022519"/>
    </source>
</evidence>